<feature type="chain" id="PRO_5003841619" description="Secreted protein" evidence="2">
    <location>
        <begin position="30"/>
        <end position="384"/>
    </location>
</feature>
<sequence length="384" mass="41271">MRKATTRLAISATAAALFGGAVLPHAALAEEPDNPTSTAVTTEPTEEKKTELDGSTTAPQADNDEGTVESGGDKQTDDPKNTTPPEDDKKTDESEDKTPPEGDKKSEEEKQGDATTEEGKKESDVSKDDKKTEKDGEEPWRPVWVPERATFEKPVWTWQDKNGDNLAYNIETCVFTKDGEKARAPETAPAPWCPLPDEPPAEEPPVDEPPAGDKQNDPEPEKEKKPKTPPANGVLLRADLEAFLADRLYLPSPDFNGDGYVTPKEAQQYVGGMNWHINVNWRRGTIEGAEEFSAKLRAFELWYYGKSNIILPSERGALPQDKGGVQPAGSAAPRQSAPQQQGAPRLANTGVSGVTATAGAGAPRCCSARPRWCLAAGAPSGSAD</sequence>
<feature type="compositionally biased region" description="Low complexity" evidence="1">
    <location>
        <begin position="327"/>
        <end position="350"/>
    </location>
</feature>
<dbReference type="HOGENOM" id="CLU_719506_0_0_11"/>
<protein>
    <recommendedName>
        <fullName evidence="5">Secreted protein</fullName>
    </recommendedName>
</protein>
<comment type="caution">
    <text evidence="3">The sequence shown here is derived from an EMBL/GenBank/DDBJ whole genome shotgun (WGS) entry which is preliminary data.</text>
</comment>
<dbReference type="PATRIC" id="fig|883169.3.peg.756"/>
<reference evidence="3 4" key="1">
    <citation type="submission" date="2012-08" db="EMBL/GenBank/DDBJ databases">
        <title>The Genome Sequence of Turicella otitidis ATCC 51513.</title>
        <authorList>
            <consortium name="The Broad Institute Genome Sequencing Platform"/>
            <person name="Earl A."/>
            <person name="Ward D."/>
            <person name="Feldgarden M."/>
            <person name="Gevers D."/>
            <person name="Huys G."/>
            <person name="Walker B."/>
            <person name="Young S.K."/>
            <person name="Zeng Q."/>
            <person name="Gargeya S."/>
            <person name="Fitzgerald M."/>
            <person name="Haas B."/>
            <person name="Abouelleil A."/>
            <person name="Alvarado L."/>
            <person name="Arachchi H.M."/>
            <person name="Berlin A.M."/>
            <person name="Chapman S.B."/>
            <person name="Goldberg J."/>
            <person name="Griggs A."/>
            <person name="Gujja S."/>
            <person name="Hansen M."/>
            <person name="Howarth C."/>
            <person name="Imamovic A."/>
            <person name="Larimer J."/>
            <person name="McCowen C."/>
            <person name="Montmayeur A."/>
            <person name="Murphy C."/>
            <person name="Neiman D."/>
            <person name="Pearson M."/>
            <person name="Priest M."/>
            <person name="Roberts A."/>
            <person name="Saif S."/>
            <person name="Shea T."/>
            <person name="Sisk P."/>
            <person name="Sykes S."/>
            <person name="Wortman J."/>
            <person name="Nusbaum C."/>
            <person name="Birren B."/>
        </authorList>
    </citation>
    <scope>NUCLEOTIDE SEQUENCE [LARGE SCALE GENOMIC DNA]</scope>
    <source>
        <strain evidence="3 4">ATCC 51513</strain>
    </source>
</reference>
<feature type="compositionally biased region" description="Basic and acidic residues" evidence="1">
    <location>
        <begin position="214"/>
        <end position="226"/>
    </location>
</feature>
<dbReference type="EMBL" id="AHAE01000036">
    <property type="protein sequence ID" value="EJZ82267.1"/>
    <property type="molecule type" value="Genomic_DNA"/>
</dbReference>
<feature type="region of interest" description="Disordered" evidence="1">
    <location>
        <begin position="315"/>
        <end position="350"/>
    </location>
</feature>
<evidence type="ECO:0000256" key="1">
    <source>
        <dbReference type="SAM" id="MobiDB-lite"/>
    </source>
</evidence>
<dbReference type="Proteomes" id="UP000006078">
    <property type="component" value="Unassembled WGS sequence"/>
</dbReference>
<proteinExistence type="predicted"/>
<organism evidence="3 4">
    <name type="scientific">Corynebacterium otitidis ATCC 51513</name>
    <dbReference type="NCBI Taxonomy" id="883169"/>
    <lineage>
        <taxon>Bacteria</taxon>
        <taxon>Bacillati</taxon>
        <taxon>Actinomycetota</taxon>
        <taxon>Actinomycetes</taxon>
        <taxon>Mycobacteriales</taxon>
        <taxon>Corynebacteriaceae</taxon>
        <taxon>Corynebacterium</taxon>
    </lineage>
</organism>
<dbReference type="AlphaFoldDB" id="K0YFD3"/>
<feature type="region of interest" description="Disordered" evidence="1">
    <location>
        <begin position="180"/>
        <end position="233"/>
    </location>
</feature>
<evidence type="ECO:0000313" key="3">
    <source>
        <dbReference type="EMBL" id="EJZ82267.1"/>
    </source>
</evidence>
<evidence type="ECO:0008006" key="5">
    <source>
        <dbReference type="Google" id="ProtNLM"/>
    </source>
</evidence>
<feature type="signal peptide" evidence="2">
    <location>
        <begin position="1"/>
        <end position="29"/>
    </location>
</feature>
<name>K0YFD3_9CORY</name>
<dbReference type="RefSeq" id="WP_004600678.1">
    <property type="nucleotide sequence ID" value="NZ_JH815193.1"/>
</dbReference>
<feature type="region of interest" description="Disordered" evidence="1">
    <location>
        <begin position="28"/>
        <end position="148"/>
    </location>
</feature>
<evidence type="ECO:0000256" key="2">
    <source>
        <dbReference type="SAM" id="SignalP"/>
    </source>
</evidence>
<gene>
    <name evidence="3" type="ORF">HMPREF9719_00788</name>
</gene>
<evidence type="ECO:0000313" key="4">
    <source>
        <dbReference type="Proteomes" id="UP000006078"/>
    </source>
</evidence>
<feature type="compositionally biased region" description="Basic and acidic residues" evidence="1">
    <location>
        <begin position="71"/>
        <end position="140"/>
    </location>
</feature>
<keyword evidence="2" id="KW-0732">Signal</keyword>
<accession>K0YFD3</accession>
<keyword evidence="4" id="KW-1185">Reference proteome</keyword>